<dbReference type="GO" id="GO:0005634">
    <property type="term" value="C:nucleus"/>
    <property type="evidence" value="ECO:0007669"/>
    <property type="project" value="TreeGrafter"/>
</dbReference>
<dbReference type="Proteomes" id="UP000179807">
    <property type="component" value="Unassembled WGS sequence"/>
</dbReference>
<comment type="similarity">
    <text evidence="1">Belongs to the GTR/RAG GTP-binding protein family.</text>
</comment>
<dbReference type="GO" id="GO:0010507">
    <property type="term" value="P:negative regulation of autophagy"/>
    <property type="evidence" value="ECO:0007669"/>
    <property type="project" value="TreeGrafter"/>
</dbReference>
<organism evidence="5 6">
    <name type="scientific">Tritrichomonas foetus</name>
    <dbReference type="NCBI Taxonomy" id="1144522"/>
    <lineage>
        <taxon>Eukaryota</taxon>
        <taxon>Metamonada</taxon>
        <taxon>Parabasalia</taxon>
        <taxon>Tritrichomonadida</taxon>
        <taxon>Tritrichomonadidae</taxon>
        <taxon>Tritrichomonas</taxon>
    </lineage>
</organism>
<dbReference type="PANTHER" id="PTHR11259">
    <property type="entry name" value="RAS-RELATED GTP BINDING RAG/GTR YEAST"/>
    <property type="match status" value="1"/>
</dbReference>
<dbReference type="GeneID" id="94835308"/>
<evidence type="ECO:0000256" key="3">
    <source>
        <dbReference type="ARBA" id="ARBA00023134"/>
    </source>
</evidence>
<evidence type="ECO:0000256" key="2">
    <source>
        <dbReference type="ARBA" id="ARBA00022741"/>
    </source>
</evidence>
<dbReference type="EMBL" id="MLAK01000588">
    <property type="protein sequence ID" value="OHT11405.1"/>
    <property type="molecule type" value="Genomic_DNA"/>
</dbReference>
<keyword evidence="3" id="KW-0342">GTP-binding</keyword>
<protein>
    <submittedName>
        <fullName evidence="5">Uncharacterized protein</fullName>
    </submittedName>
</protein>
<feature type="compositionally biased region" description="Polar residues" evidence="4">
    <location>
        <begin position="13"/>
        <end position="34"/>
    </location>
</feature>
<keyword evidence="2" id="KW-0547">Nucleotide-binding</keyword>
<dbReference type="GO" id="GO:1904263">
    <property type="term" value="P:positive regulation of TORC1 signaling"/>
    <property type="evidence" value="ECO:0007669"/>
    <property type="project" value="TreeGrafter"/>
</dbReference>
<dbReference type="OrthoDB" id="10020193at2759"/>
<proteinExistence type="inferred from homology"/>
<dbReference type="VEuPathDB" id="TrichDB:TRFO_19132"/>
<evidence type="ECO:0000256" key="1">
    <source>
        <dbReference type="ARBA" id="ARBA00007756"/>
    </source>
</evidence>
<dbReference type="GO" id="GO:0005525">
    <property type="term" value="F:GTP binding"/>
    <property type="evidence" value="ECO:0007669"/>
    <property type="project" value="UniProtKB-KW"/>
</dbReference>
<comment type="caution">
    <text evidence="5">The sequence shown here is derived from an EMBL/GenBank/DDBJ whole genome shotgun (WGS) entry which is preliminary data.</text>
</comment>
<name>A0A1J4KPQ0_9EUKA</name>
<dbReference type="PANTHER" id="PTHR11259:SF2">
    <property type="entry name" value="GH16429P"/>
    <property type="match status" value="1"/>
</dbReference>
<gene>
    <name evidence="5" type="ORF">TRFO_19132</name>
</gene>
<dbReference type="GO" id="GO:0009267">
    <property type="term" value="P:cellular response to starvation"/>
    <property type="evidence" value="ECO:0007669"/>
    <property type="project" value="TreeGrafter"/>
</dbReference>
<dbReference type="Gene3D" id="3.40.50.300">
    <property type="entry name" value="P-loop containing nucleotide triphosphate hydrolases"/>
    <property type="match status" value="1"/>
</dbReference>
<reference evidence="5" key="1">
    <citation type="submission" date="2016-10" db="EMBL/GenBank/DDBJ databases">
        <authorList>
            <person name="Benchimol M."/>
            <person name="Almeida L.G."/>
            <person name="Vasconcelos A.T."/>
            <person name="Perreira-Neves A."/>
            <person name="Rosa I.A."/>
            <person name="Tasca T."/>
            <person name="Bogo M.R."/>
            <person name="de Souza W."/>
        </authorList>
    </citation>
    <scope>NUCLEOTIDE SEQUENCE [LARGE SCALE GENOMIC DNA]</scope>
    <source>
        <strain evidence="5">K</strain>
    </source>
</reference>
<dbReference type="AlphaFoldDB" id="A0A1J4KPQ0"/>
<dbReference type="RefSeq" id="XP_068364541.1">
    <property type="nucleotide sequence ID" value="XM_068500604.1"/>
</dbReference>
<evidence type="ECO:0000313" key="5">
    <source>
        <dbReference type="EMBL" id="OHT11405.1"/>
    </source>
</evidence>
<accession>A0A1J4KPQ0</accession>
<evidence type="ECO:0000313" key="6">
    <source>
        <dbReference type="Proteomes" id="UP000179807"/>
    </source>
</evidence>
<keyword evidence="6" id="KW-1185">Reference proteome</keyword>
<dbReference type="GO" id="GO:0003924">
    <property type="term" value="F:GTPase activity"/>
    <property type="evidence" value="ECO:0007669"/>
    <property type="project" value="TreeGrafter"/>
</dbReference>
<sequence length="275" mass="30628">MLRFVLAGPKGTGKSSIYSHLSPQATGSTKSGASQTIPIPMTLFSVVTLDFPSAITQRDSIPQVLSNAHAIIYCMKNPKDENLQQLKSLLTSCGLNPKQYILLHQIDRIEKEEQAQKIEESKQTAESVGIPHNHCFATSLFDGSLKRSFSQILADFLPQYTKLTRCVRNLASSFHPCHIIIVDAATFLPIYDSDPEKGEQPQPIFDFFLRIYSRKNPMKTLMFECNSSVVVYTALSKTTGIFVSSTNENAITTDAILFNVQRALPTLRELVKPEL</sequence>
<dbReference type="Pfam" id="PF04670">
    <property type="entry name" value="Gtr1_RagA"/>
    <property type="match status" value="1"/>
</dbReference>
<dbReference type="GO" id="GO:0005764">
    <property type="term" value="C:lysosome"/>
    <property type="evidence" value="ECO:0007669"/>
    <property type="project" value="TreeGrafter"/>
</dbReference>
<evidence type="ECO:0000256" key="4">
    <source>
        <dbReference type="SAM" id="MobiDB-lite"/>
    </source>
</evidence>
<dbReference type="InterPro" id="IPR027417">
    <property type="entry name" value="P-loop_NTPase"/>
</dbReference>
<dbReference type="SUPFAM" id="SSF52540">
    <property type="entry name" value="P-loop containing nucleoside triphosphate hydrolases"/>
    <property type="match status" value="1"/>
</dbReference>
<dbReference type="InterPro" id="IPR006762">
    <property type="entry name" value="Gtr1_RagA"/>
</dbReference>
<dbReference type="GO" id="GO:1990131">
    <property type="term" value="C:Gtr1-Gtr2 GTPase complex"/>
    <property type="evidence" value="ECO:0007669"/>
    <property type="project" value="TreeGrafter"/>
</dbReference>
<feature type="region of interest" description="Disordered" evidence="4">
    <location>
        <begin position="1"/>
        <end position="34"/>
    </location>
</feature>